<evidence type="ECO:0000256" key="2">
    <source>
        <dbReference type="ARBA" id="ARBA00004644"/>
    </source>
</evidence>
<evidence type="ECO:0000256" key="10">
    <source>
        <dbReference type="ARBA" id="ARBA00023329"/>
    </source>
</evidence>
<evidence type="ECO:0000256" key="4">
    <source>
        <dbReference type="ARBA" id="ARBA00022692"/>
    </source>
</evidence>
<keyword evidence="6" id="KW-0862">Zinc</keyword>
<dbReference type="EMBL" id="JBBXMP010000026">
    <property type="protein sequence ID" value="KAL0067379.1"/>
    <property type="molecule type" value="Genomic_DNA"/>
</dbReference>
<evidence type="ECO:0000256" key="6">
    <source>
        <dbReference type="ARBA" id="ARBA00022833"/>
    </source>
</evidence>
<feature type="transmembrane region" description="Helical" evidence="12">
    <location>
        <begin position="182"/>
        <end position="199"/>
    </location>
</feature>
<keyword evidence="15" id="KW-1185">Reference proteome</keyword>
<comment type="caution">
    <text evidence="14">The sequence shown here is derived from an EMBL/GenBank/DDBJ whole genome shotgun (WGS) entry which is preliminary data.</text>
</comment>
<feature type="transmembrane region" description="Helical" evidence="12">
    <location>
        <begin position="158"/>
        <end position="176"/>
    </location>
</feature>
<dbReference type="InterPro" id="IPR027469">
    <property type="entry name" value="Cation_efflux_TMD_sf"/>
</dbReference>
<dbReference type="PANTHER" id="PTHR31937">
    <property type="entry name" value="TRANSMEMBRANE PROTEIN 163"/>
    <property type="match status" value="1"/>
</dbReference>
<gene>
    <name evidence="14" type="ORF">AAF712_005608</name>
</gene>
<evidence type="ECO:0000256" key="3">
    <source>
        <dbReference type="ARBA" id="ARBA00008731"/>
    </source>
</evidence>
<feature type="domain" description="Cation efflux protein transmembrane" evidence="13">
    <location>
        <begin position="17"/>
        <end position="205"/>
    </location>
</feature>
<reference evidence="14 15" key="1">
    <citation type="submission" date="2024-05" db="EMBL/GenBank/DDBJ databases">
        <title>A draft genome resource for the thread blight pathogen Marasmius tenuissimus strain MS-2.</title>
        <authorList>
            <person name="Yulfo-Soto G.E."/>
            <person name="Baruah I.K."/>
            <person name="Amoako-Attah I."/>
            <person name="Bukari Y."/>
            <person name="Meinhardt L.W."/>
            <person name="Bailey B.A."/>
            <person name="Cohen S.P."/>
        </authorList>
    </citation>
    <scope>NUCLEOTIDE SEQUENCE [LARGE SCALE GENOMIC DNA]</scope>
    <source>
        <strain evidence="14 15">MS-2</strain>
    </source>
</reference>
<evidence type="ECO:0000256" key="11">
    <source>
        <dbReference type="SAM" id="MobiDB-lite"/>
    </source>
</evidence>
<evidence type="ECO:0000259" key="13">
    <source>
        <dbReference type="Pfam" id="PF01545"/>
    </source>
</evidence>
<keyword evidence="8" id="KW-0770">Synapse</keyword>
<feature type="transmembrane region" description="Helical" evidence="12">
    <location>
        <begin position="40"/>
        <end position="63"/>
    </location>
</feature>
<dbReference type="Gene3D" id="1.20.1510.10">
    <property type="entry name" value="Cation efflux protein transmembrane domain"/>
    <property type="match status" value="1"/>
</dbReference>
<accession>A0ABR3A229</accession>
<dbReference type="SUPFAM" id="SSF161111">
    <property type="entry name" value="Cation efflux protein transmembrane domain-like"/>
    <property type="match status" value="1"/>
</dbReference>
<feature type="compositionally biased region" description="Basic and acidic residues" evidence="11">
    <location>
        <begin position="279"/>
        <end position="290"/>
    </location>
</feature>
<dbReference type="Pfam" id="PF01545">
    <property type="entry name" value="Cation_efflux"/>
    <property type="match status" value="1"/>
</dbReference>
<keyword evidence="4 12" id="KW-0812">Transmembrane</keyword>
<evidence type="ECO:0000313" key="14">
    <source>
        <dbReference type="EMBL" id="KAL0067379.1"/>
    </source>
</evidence>
<evidence type="ECO:0000256" key="7">
    <source>
        <dbReference type="ARBA" id="ARBA00022989"/>
    </source>
</evidence>
<keyword evidence="7 12" id="KW-1133">Transmembrane helix</keyword>
<feature type="transmembrane region" description="Helical" evidence="12">
    <location>
        <begin position="121"/>
        <end position="138"/>
    </location>
</feature>
<keyword evidence="5" id="KW-0967">Endosome</keyword>
<feature type="transmembrane region" description="Helical" evidence="12">
    <location>
        <begin position="83"/>
        <end position="101"/>
    </location>
</feature>
<evidence type="ECO:0000256" key="1">
    <source>
        <dbReference type="ARBA" id="ARBA00004146"/>
    </source>
</evidence>
<keyword evidence="10" id="KW-0968">Cytoplasmic vesicle</keyword>
<evidence type="ECO:0000256" key="12">
    <source>
        <dbReference type="SAM" id="Phobius"/>
    </source>
</evidence>
<dbReference type="Proteomes" id="UP001437256">
    <property type="component" value="Unassembled WGS sequence"/>
</dbReference>
<keyword evidence="9 12" id="KW-0472">Membrane</keyword>
<organism evidence="14 15">
    <name type="scientific">Marasmius tenuissimus</name>
    <dbReference type="NCBI Taxonomy" id="585030"/>
    <lineage>
        <taxon>Eukaryota</taxon>
        <taxon>Fungi</taxon>
        <taxon>Dikarya</taxon>
        <taxon>Basidiomycota</taxon>
        <taxon>Agaricomycotina</taxon>
        <taxon>Agaricomycetes</taxon>
        <taxon>Agaricomycetidae</taxon>
        <taxon>Agaricales</taxon>
        <taxon>Marasmiineae</taxon>
        <taxon>Marasmiaceae</taxon>
        <taxon>Marasmius</taxon>
    </lineage>
</organism>
<proteinExistence type="inferred from homology"/>
<comment type="subcellular location">
    <subcellularLocation>
        <location evidence="2">Cytoplasmic vesicle</location>
        <location evidence="2">Secretory vesicle</location>
        <location evidence="2">Synaptic vesicle membrane</location>
        <topology evidence="2">Multi-pass membrane protein</topology>
    </subcellularLocation>
    <subcellularLocation>
        <location evidence="1">Early endosome membrane</location>
    </subcellularLocation>
</comment>
<dbReference type="PANTHER" id="PTHR31937:SF2">
    <property type="entry name" value="TRANSMEMBRANE PROTEIN 163"/>
    <property type="match status" value="1"/>
</dbReference>
<dbReference type="InterPro" id="IPR026765">
    <property type="entry name" value="Tmem163"/>
</dbReference>
<feature type="transmembrane region" description="Helical" evidence="12">
    <location>
        <begin position="12"/>
        <end position="34"/>
    </location>
</feature>
<evidence type="ECO:0000313" key="15">
    <source>
        <dbReference type="Proteomes" id="UP001437256"/>
    </source>
</evidence>
<feature type="compositionally biased region" description="Polar residues" evidence="11">
    <location>
        <begin position="291"/>
        <end position="301"/>
    </location>
</feature>
<name>A0ABR3A229_9AGAR</name>
<protein>
    <recommendedName>
        <fullName evidence="13">Cation efflux protein transmembrane domain-containing protein</fullName>
    </recommendedName>
</protein>
<sequence length="318" mass="33989">MPTYRRLQQYALGISVISIVYCAAEGAVSIGLGAESSSRSLVFFGIQSGIEVLSATMVVWRFWHVAKPGEERGAVLSARDLKFERISSTVIACLLLALALATEGTAIFGLVQHEEPSTSNASLIVSASALVLMILVWLPKGYLARKLNSSAMQGETQCSLSCIQMTIVLFVGALVYKLWKGGWWVDSATSLILGLLFGWEGWKMWRWARSPNFDGGCCGAHHSHEKDVEATAGTVTAERSDEKKDSCECSSQCDSCKTAVQGKLPTSDASSTLSAPIDETGKKCCGHECRASTTPPNDTTSHGGGDVANKSQELGCPP</sequence>
<evidence type="ECO:0000256" key="8">
    <source>
        <dbReference type="ARBA" id="ARBA00023018"/>
    </source>
</evidence>
<comment type="similarity">
    <text evidence="3">Belongs to the TMEM163 family.</text>
</comment>
<feature type="region of interest" description="Disordered" evidence="11">
    <location>
        <begin position="262"/>
        <end position="318"/>
    </location>
</feature>
<dbReference type="InterPro" id="IPR058533">
    <property type="entry name" value="Cation_efflux_TM"/>
</dbReference>
<evidence type="ECO:0000256" key="9">
    <source>
        <dbReference type="ARBA" id="ARBA00023136"/>
    </source>
</evidence>
<evidence type="ECO:0000256" key="5">
    <source>
        <dbReference type="ARBA" id="ARBA00022753"/>
    </source>
</evidence>